<evidence type="ECO:0000313" key="2">
    <source>
        <dbReference type="EMBL" id="KAF3974249.1"/>
    </source>
</evidence>
<name>A0A8J4W3Q0_9ROSI</name>
<feature type="region of interest" description="Disordered" evidence="1">
    <location>
        <begin position="21"/>
        <end position="107"/>
    </location>
</feature>
<feature type="compositionally biased region" description="Low complexity" evidence="1">
    <location>
        <begin position="164"/>
        <end position="189"/>
    </location>
</feature>
<comment type="caution">
    <text evidence="2">The sequence shown here is derived from an EMBL/GenBank/DDBJ whole genome shotgun (WGS) entry which is preliminary data.</text>
</comment>
<dbReference type="AlphaFoldDB" id="A0A8J4W3Q0"/>
<feature type="compositionally biased region" description="Pro residues" evidence="1">
    <location>
        <begin position="64"/>
        <end position="89"/>
    </location>
</feature>
<accession>A0A8J4W3Q0</accession>
<feature type="region of interest" description="Disordered" evidence="1">
    <location>
        <begin position="164"/>
        <end position="190"/>
    </location>
</feature>
<protein>
    <submittedName>
        <fullName evidence="2">Uncharacterized protein</fullName>
    </submittedName>
</protein>
<keyword evidence="3" id="KW-1185">Reference proteome</keyword>
<feature type="compositionally biased region" description="Low complexity" evidence="1">
    <location>
        <begin position="31"/>
        <end position="41"/>
    </location>
</feature>
<sequence>MAIDESCTKPGAIPFKWEIKPGVPKQHHLQQHVQQHVQQQYKKQHSPPELPKPRDYNHRKISPLPTPPSVSPQKLRPPPSRSPFVPPVEPRTRSFRSSSRTRSERWRFDRPASFVRPEVVAPGCFLSSFLKRKSVKSRLQKPGPESQPDYSSDLEVLSRWSVSSRRSLSPFRNSPMSSSFSSYQSSPRPVNDAEWAGFGLF</sequence>
<dbReference type="PANTHER" id="PTHR35466:SF4">
    <property type="entry name" value="EXPRESSED PROTEIN"/>
    <property type="match status" value="1"/>
</dbReference>
<gene>
    <name evidence="2" type="ORF">CMV_002399</name>
</gene>
<dbReference type="EMBL" id="JRKL02000171">
    <property type="protein sequence ID" value="KAF3974249.1"/>
    <property type="molecule type" value="Genomic_DNA"/>
</dbReference>
<dbReference type="Proteomes" id="UP000737018">
    <property type="component" value="Unassembled WGS sequence"/>
</dbReference>
<dbReference type="OrthoDB" id="1110378at2759"/>
<evidence type="ECO:0000313" key="3">
    <source>
        <dbReference type="Proteomes" id="UP000737018"/>
    </source>
</evidence>
<reference evidence="2" key="1">
    <citation type="submission" date="2020-03" db="EMBL/GenBank/DDBJ databases">
        <title>Castanea mollissima Vanexum genome sequencing.</title>
        <authorList>
            <person name="Staton M."/>
        </authorList>
    </citation>
    <scope>NUCLEOTIDE SEQUENCE</scope>
    <source>
        <tissue evidence="2">Leaf</tissue>
    </source>
</reference>
<evidence type="ECO:0000256" key="1">
    <source>
        <dbReference type="SAM" id="MobiDB-lite"/>
    </source>
</evidence>
<proteinExistence type="predicted"/>
<dbReference type="PANTHER" id="PTHR35466">
    <property type="entry name" value="SERINE/ARGININE REPETITIVE MATRIX PROTEIN 1"/>
    <property type="match status" value="1"/>
</dbReference>
<organism evidence="2 3">
    <name type="scientific">Castanea mollissima</name>
    <name type="common">Chinese chestnut</name>
    <dbReference type="NCBI Taxonomy" id="60419"/>
    <lineage>
        <taxon>Eukaryota</taxon>
        <taxon>Viridiplantae</taxon>
        <taxon>Streptophyta</taxon>
        <taxon>Embryophyta</taxon>
        <taxon>Tracheophyta</taxon>
        <taxon>Spermatophyta</taxon>
        <taxon>Magnoliopsida</taxon>
        <taxon>eudicotyledons</taxon>
        <taxon>Gunneridae</taxon>
        <taxon>Pentapetalae</taxon>
        <taxon>rosids</taxon>
        <taxon>fabids</taxon>
        <taxon>Fagales</taxon>
        <taxon>Fagaceae</taxon>
        <taxon>Castanea</taxon>
    </lineage>
</organism>